<dbReference type="Gene3D" id="1.20.120.450">
    <property type="entry name" value="dinb family like domain"/>
    <property type="match status" value="1"/>
</dbReference>
<organism evidence="1 2">
    <name type="scientific">Asanoa hainanensis</name>
    <dbReference type="NCBI Taxonomy" id="560556"/>
    <lineage>
        <taxon>Bacteria</taxon>
        <taxon>Bacillati</taxon>
        <taxon>Actinomycetota</taxon>
        <taxon>Actinomycetes</taxon>
        <taxon>Micromonosporales</taxon>
        <taxon>Micromonosporaceae</taxon>
        <taxon>Asanoa</taxon>
    </lineage>
</organism>
<dbReference type="Proteomes" id="UP000198362">
    <property type="component" value="Unassembled WGS sequence"/>
</dbReference>
<dbReference type="RefSeq" id="WP_089254955.1">
    <property type="nucleotide sequence ID" value="NZ_FZPH01000021.1"/>
</dbReference>
<dbReference type="AlphaFoldDB" id="A0A239PDW7"/>
<name>A0A239PDW7_9ACTN</name>
<keyword evidence="2" id="KW-1185">Reference proteome</keyword>
<dbReference type="OrthoDB" id="4548523at2"/>
<gene>
    <name evidence="1" type="ORF">SAMN05421812_12124</name>
</gene>
<protein>
    <recommendedName>
        <fullName evidence="3">DinB family protein</fullName>
    </recommendedName>
</protein>
<reference evidence="1 2" key="1">
    <citation type="submission" date="2017-06" db="EMBL/GenBank/DDBJ databases">
        <authorList>
            <person name="Kim H.J."/>
            <person name="Triplett B.A."/>
        </authorList>
    </citation>
    <scope>NUCLEOTIDE SEQUENCE [LARGE SCALE GENOMIC DNA]</scope>
    <source>
        <strain evidence="1 2">CGMCC 4.5593</strain>
    </source>
</reference>
<sequence>MTWVAPDIDRRNEPYVADERTMLQGWLDLHRDTLLFKCQGLTAEQLTRRTVEPSTLSLLGLVRHMAAVERSWFHRAAGAAHENLFYTDDNLDGDFNDGTAESAEADFATFRAECAKADALVADLPLDHTFDTTRDRTINLRWVYTHMIEEYARHNGHADLLRERLDGKTGD</sequence>
<dbReference type="InterPro" id="IPR034660">
    <property type="entry name" value="DinB/YfiT-like"/>
</dbReference>
<evidence type="ECO:0008006" key="3">
    <source>
        <dbReference type="Google" id="ProtNLM"/>
    </source>
</evidence>
<accession>A0A239PDW7</accession>
<dbReference type="Pfam" id="PF04978">
    <property type="entry name" value="MST"/>
    <property type="match status" value="1"/>
</dbReference>
<dbReference type="EMBL" id="FZPH01000021">
    <property type="protein sequence ID" value="SNT65256.1"/>
    <property type="molecule type" value="Genomic_DNA"/>
</dbReference>
<dbReference type="SUPFAM" id="SSF109854">
    <property type="entry name" value="DinB/YfiT-like putative metalloenzymes"/>
    <property type="match status" value="1"/>
</dbReference>
<proteinExistence type="predicted"/>
<evidence type="ECO:0000313" key="2">
    <source>
        <dbReference type="Proteomes" id="UP000198362"/>
    </source>
</evidence>
<dbReference type="InterPro" id="IPR007061">
    <property type="entry name" value="MST-like"/>
</dbReference>
<evidence type="ECO:0000313" key="1">
    <source>
        <dbReference type="EMBL" id="SNT65256.1"/>
    </source>
</evidence>